<gene>
    <name evidence="3" type="ORF">OLX77_11950</name>
</gene>
<evidence type="ECO:0000256" key="1">
    <source>
        <dbReference type="SAM" id="MobiDB-lite"/>
    </source>
</evidence>
<reference evidence="3" key="1">
    <citation type="journal article" date="2022" name="bioRxiv">
        <title>Thiovibrio frasassiensisgen. nov., sp. nov., an autotrophic, elemental sulfur disproportionating bacterium isolated from sulfidic karst sediment, and proposal of Thiovibrionaceae fam. nov.</title>
        <authorList>
            <person name="Aronson H."/>
            <person name="Thomas C."/>
            <person name="Bhattacharyya M."/>
            <person name="Eckstein S."/>
            <person name="Jensen S."/>
            <person name="Barco R."/>
            <person name="Macalady J."/>
            <person name="Amend J."/>
        </authorList>
    </citation>
    <scope>NUCLEOTIDE SEQUENCE</scope>
    <source>
        <strain evidence="3">RS19-109</strain>
    </source>
</reference>
<feature type="region of interest" description="Disordered" evidence="1">
    <location>
        <begin position="1"/>
        <end position="23"/>
    </location>
</feature>
<protein>
    <submittedName>
        <fullName evidence="3">HD domain-containing protein</fullName>
    </submittedName>
</protein>
<sequence>MSSPSIDNQPSTLSAGQLQGEPPLGRELTERLLAISHEYCQAEGGCHGPDHTERVHNLALHIGRMMNARLDILSAAALLHDIGRSHEMLSQGKICHATKGAEMSRTILTGLGFSAEMQEAILHCIESHRYRNNKIPETLEAKILFDADKLDSIGAIGIGRAFLFAGQVGARLHNQGVDVAKTKSYSTEDTAYREFLVKLCKIKDKMLTPEGKRLAAERHEFMEVFFKRLDKEIHGPPRNNSTDNSQ</sequence>
<comment type="caution">
    <text evidence="3">The sequence shown here is derived from an EMBL/GenBank/DDBJ whole genome shotgun (WGS) entry which is preliminary data.</text>
</comment>
<dbReference type="CDD" id="cd00077">
    <property type="entry name" value="HDc"/>
    <property type="match status" value="1"/>
</dbReference>
<organism evidence="3 4">
    <name type="scientific">Thiovibrio frasassiensis</name>
    <dbReference type="NCBI Taxonomy" id="2984131"/>
    <lineage>
        <taxon>Bacteria</taxon>
        <taxon>Pseudomonadati</taxon>
        <taxon>Thermodesulfobacteriota</taxon>
        <taxon>Desulfobulbia</taxon>
        <taxon>Desulfobulbales</taxon>
        <taxon>Thiovibrionaceae</taxon>
        <taxon>Thiovibrio</taxon>
    </lineage>
</organism>
<reference evidence="3" key="2">
    <citation type="submission" date="2022-10" db="EMBL/GenBank/DDBJ databases">
        <authorList>
            <person name="Aronson H.S."/>
        </authorList>
    </citation>
    <scope>NUCLEOTIDE SEQUENCE</scope>
    <source>
        <strain evidence="3">RS19-109</strain>
    </source>
</reference>
<dbReference type="Proteomes" id="UP001154240">
    <property type="component" value="Unassembled WGS sequence"/>
</dbReference>
<accession>A0A9X4MQF3</accession>
<dbReference type="AlphaFoldDB" id="A0A9X4MQF3"/>
<dbReference type="PANTHER" id="PTHR33594">
    <property type="entry name" value="SUPERFAMILY HYDROLASE, PUTATIVE (AFU_ORTHOLOGUE AFUA_1G03035)-RELATED"/>
    <property type="match status" value="1"/>
</dbReference>
<evidence type="ECO:0000313" key="4">
    <source>
        <dbReference type="Proteomes" id="UP001154240"/>
    </source>
</evidence>
<feature type="domain" description="HD" evidence="2">
    <location>
        <begin position="48"/>
        <end position="153"/>
    </location>
</feature>
<proteinExistence type="predicted"/>
<name>A0A9X4MQF3_9BACT</name>
<dbReference type="RefSeq" id="WP_307633832.1">
    <property type="nucleotide sequence ID" value="NZ_JAPHEH010000001.1"/>
</dbReference>
<dbReference type="PROSITE" id="PS51831">
    <property type="entry name" value="HD"/>
    <property type="match status" value="1"/>
</dbReference>
<dbReference type="InterPro" id="IPR006675">
    <property type="entry name" value="HDIG_dom"/>
</dbReference>
<dbReference type="Gene3D" id="1.10.3210.50">
    <property type="match status" value="1"/>
</dbReference>
<dbReference type="InterPro" id="IPR006674">
    <property type="entry name" value="HD_domain"/>
</dbReference>
<dbReference type="SUPFAM" id="SSF109604">
    <property type="entry name" value="HD-domain/PDEase-like"/>
    <property type="match status" value="1"/>
</dbReference>
<dbReference type="Pfam" id="PF01966">
    <property type="entry name" value="HD"/>
    <property type="match status" value="1"/>
</dbReference>
<evidence type="ECO:0000313" key="3">
    <source>
        <dbReference type="EMBL" id="MDG4476867.1"/>
    </source>
</evidence>
<dbReference type="PANTHER" id="PTHR33594:SF1">
    <property type="entry name" value="HD_PDEASE DOMAIN-CONTAINING PROTEIN"/>
    <property type="match status" value="1"/>
</dbReference>
<evidence type="ECO:0000259" key="2">
    <source>
        <dbReference type="PROSITE" id="PS51831"/>
    </source>
</evidence>
<dbReference type="SMART" id="SM00471">
    <property type="entry name" value="HDc"/>
    <property type="match status" value="1"/>
</dbReference>
<dbReference type="NCBIfam" id="TIGR00277">
    <property type="entry name" value="HDIG"/>
    <property type="match status" value="1"/>
</dbReference>
<dbReference type="InterPro" id="IPR003607">
    <property type="entry name" value="HD/PDEase_dom"/>
</dbReference>
<feature type="compositionally biased region" description="Polar residues" evidence="1">
    <location>
        <begin position="1"/>
        <end position="17"/>
    </location>
</feature>
<dbReference type="EMBL" id="JAPHEH010000001">
    <property type="protein sequence ID" value="MDG4476867.1"/>
    <property type="molecule type" value="Genomic_DNA"/>
</dbReference>
<keyword evidence="4" id="KW-1185">Reference proteome</keyword>